<dbReference type="InterPro" id="IPR019787">
    <property type="entry name" value="Znf_PHD-finger"/>
</dbReference>
<dbReference type="SMART" id="SM00249">
    <property type="entry name" value="PHD"/>
    <property type="match status" value="1"/>
</dbReference>
<dbReference type="GO" id="GO:0006355">
    <property type="term" value="P:regulation of DNA-templated transcription"/>
    <property type="evidence" value="ECO:0007669"/>
    <property type="project" value="UniProtKB-UniRule"/>
</dbReference>
<evidence type="ECO:0000256" key="9">
    <source>
        <dbReference type="ARBA" id="ARBA00023242"/>
    </source>
</evidence>
<evidence type="ECO:0000256" key="10">
    <source>
        <dbReference type="PROSITE-ProRule" id="PRU00146"/>
    </source>
</evidence>
<dbReference type="Gramene" id="Kaladp0102s0164.1.v1.1">
    <property type="protein sequence ID" value="Kaladp0102s0164.1.v1.1"/>
    <property type="gene ID" value="Kaladp0102s0164.v1.1"/>
</dbReference>
<dbReference type="SUPFAM" id="SSF57903">
    <property type="entry name" value="FYVE/PHD zinc finger"/>
    <property type="match status" value="1"/>
</dbReference>
<dbReference type="EnsemblPlants" id="Kaladp0102s0164.1.v1.1">
    <property type="protein sequence ID" value="Kaladp0102s0164.1.v1.1"/>
    <property type="gene ID" value="Kaladp0102s0164.v1.1"/>
</dbReference>
<feature type="region of interest" description="Disordered" evidence="12">
    <location>
        <begin position="146"/>
        <end position="165"/>
    </location>
</feature>
<evidence type="ECO:0000256" key="4">
    <source>
        <dbReference type="ARBA" id="ARBA00022771"/>
    </source>
</evidence>
<dbReference type="Gene3D" id="3.30.40.10">
    <property type="entry name" value="Zinc/RING finger domain, C3HC4 (zinc finger)"/>
    <property type="match status" value="1"/>
</dbReference>
<dbReference type="FunFam" id="3.30.40.10:FF:000306">
    <property type="entry name" value="PHD finger alfin-like protein"/>
    <property type="match status" value="1"/>
</dbReference>
<protein>
    <recommendedName>
        <fullName evidence="11">PHD finger protein ALFIN-LIKE</fullName>
    </recommendedName>
</protein>
<dbReference type="PANTHER" id="PTHR12321:SF98">
    <property type="entry name" value="PHD FINGER PROTEIN ALFIN-LIKE 5"/>
    <property type="match status" value="1"/>
</dbReference>
<evidence type="ECO:0000313" key="15">
    <source>
        <dbReference type="Proteomes" id="UP000594263"/>
    </source>
</evidence>
<dbReference type="PROSITE" id="PS50016">
    <property type="entry name" value="ZF_PHD_2"/>
    <property type="match status" value="1"/>
</dbReference>
<evidence type="ECO:0000256" key="3">
    <source>
        <dbReference type="ARBA" id="ARBA00022723"/>
    </source>
</evidence>
<comment type="function">
    <text evidence="11">Histone-binding component that specifically recognizes H3 tails trimethylated on 'Lys-4' (H3K4me3), which mark transcription start sites of virtually all active genes.</text>
</comment>
<comment type="domain">
    <text evidence="11">The PHD-type zinc finger mediates the binding to H3K4me3.</text>
</comment>
<sequence>MNSAMTQKVEDVFRDFKGRRAGVIRALTTESDDFYLQCDPGNKQALCLFGFPNETWGVNLPNDEVPPQIPEPVVGINFARVGIQEKDWLTFVALHSDSWLLSVAFCFAAKFGFDKFSRKHLFDKINQLPTVYDIVIGMINKRTKEKSSATNVSSHNSQSQSGSKSGALIPARYLKSARAEEEGSEEEEEDNPDEVCGKCNEYYSLGEFWICCDECDKWFHGKCVKVTEAEATNMKRYTCPSCSSSGKKSRAQTKK</sequence>
<keyword evidence="5 11" id="KW-0862">Zinc</keyword>
<dbReference type="Pfam" id="PF00628">
    <property type="entry name" value="PHD"/>
    <property type="match status" value="1"/>
</dbReference>
<evidence type="ECO:0000256" key="6">
    <source>
        <dbReference type="ARBA" id="ARBA00022853"/>
    </source>
</evidence>
<feature type="compositionally biased region" description="Low complexity" evidence="12">
    <location>
        <begin position="153"/>
        <end position="165"/>
    </location>
</feature>
<dbReference type="InterPro" id="IPR019786">
    <property type="entry name" value="Zinc_finger_PHD-type_CS"/>
</dbReference>
<keyword evidence="7 11" id="KW-0805">Transcription regulation</keyword>
<dbReference type="GO" id="GO:0003712">
    <property type="term" value="F:transcription coregulator activity"/>
    <property type="evidence" value="ECO:0007669"/>
    <property type="project" value="TreeGrafter"/>
</dbReference>
<dbReference type="Pfam" id="PF12165">
    <property type="entry name" value="Alfin"/>
    <property type="match status" value="1"/>
</dbReference>
<evidence type="ECO:0000256" key="7">
    <source>
        <dbReference type="ARBA" id="ARBA00023015"/>
    </source>
</evidence>
<dbReference type="GO" id="GO:0000976">
    <property type="term" value="F:transcription cis-regulatory region binding"/>
    <property type="evidence" value="ECO:0007669"/>
    <property type="project" value="TreeGrafter"/>
</dbReference>
<name>A0A7N0V797_KALFE</name>
<dbReference type="InterPro" id="IPR021998">
    <property type="entry name" value="Alfin_N"/>
</dbReference>
<keyword evidence="8 11" id="KW-0804">Transcription</keyword>
<dbReference type="InterPro" id="IPR013083">
    <property type="entry name" value="Znf_RING/FYVE/PHD"/>
</dbReference>
<dbReference type="InterPro" id="IPR011011">
    <property type="entry name" value="Znf_FYVE_PHD"/>
</dbReference>
<keyword evidence="4 10" id="KW-0863">Zinc-finger</keyword>
<accession>A0A7N0V797</accession>
<evidence type="ECO:0000259" key="13">
    <source>
        <dbReference type="PROSITE" id="PS50016"/>
    </source>
</evidence>
<keyword evidence="15" id="KW-1185">Reference proteome</keyword>
<dbReference type="Proteomes" id="UP000594263">
    <property type="component" value="Unplaced"/>
</dbReference>
<evidence type="ECO:0000256" key="1">
    <source>
        <dbReference type="ARBA" id="ARBA00004123"/>
    </source>
</evidence>
<evidence type="ECO:0000256" key="8">
    <source>
        <dbReference type="ARBA" id="ARBA00023163"/>
    </source>
</evidence>
<dbReference type="InterPro" id="IPR045104">
    <property type="entry name" value="Alfin"/>
</dbReference>
<dbReference type="AlphaFoldDB" id="A0A7N0V797"/>
<evidence type="ECO:0000313" key="14">
    <source>
        <dbReference type="EnsemblPlants" id="Kaladp0102s0164.1.v1.1"/>
    </source>
</evidence>
<comment type="similarity">
    <text evidence="2 11">Belongs to the Alfin family.</text>
</comment>
<comment type="subcellular location">
    <subcellularLocation>
        <location evidence="1 11">Nucleus</location>
    </subcellularLocation>
</comment>
<organism evidence="14 15">
    <name type="scientific">Kalanchoe fedtschenkoi</name>
    <name type="common">Lavender scallops</name>
    <name type="synonym">South American air plant</name>
    <dbReference type="NCBI Taxonomy" id="63787"/>
    <lineage>
        <taxon>Eukaryota</taxon>
        <taxon>Viridiplantae</taxon>
        <taxon>Streptophyta</taxon>
        <taxon>Embryophyta</taxon>
        <taxon>Tracheophyta</taxon>
        <taxon>Spermatophyta</taxon>
        <taxon>Magnoliopsida</taxon>
        <taxon>eudicotyledons</taxon>
        <taxon>Gunneridae</taxon>
        <taxon>Pentapetalae</taxon>
        <taxon>Saxifragales</taxon>
        <taxon>Crassulaceae</taxon>
        <taxon>Kalanchoe</taxon>
    </lineage>
</organism>
<keyword evidence="9 11" id="KW-0539">Nucleus</keyword>
<proteinExistence type="inferred from homology"/>
<feature type="domain" description="PHD-type" evidence="13">
    <location>
        <begin position="193"/>
        <end position="245"/>
    </location>
</feature>
<dbReference type="GO" id="GO:0008270">
    <property type="term" value="F:zinc ion binding"/>
    <property type="evidence" value="ECO:0007669"/>
    <property type="project" value="UniProtKB-KW"/>
</dbReference>
<dbReference type="PANTHER" id="PTHR12321">
    <property type="entry name" value="CPG BINDING PROTEIN"/>
    <property type="match status" value="1"/>
</dbReference>
<evidence type="ECO:0000256" key="5">
    <source>
        <dbReference type="ARBA" id="ARBA00022833"/>
    </source>
</evidence>
<dbReference type="GO" id="GO:0006325">
    <property type="term" value="P:chromatin organization"/>
    <property type="evidence" value="ECO:0007669"/>
    <property type="project" value="UniProtKB-UniRule"/>
</dbReference>
<dbReference type="GO" id="GO:0042393">
    <property type="term" value="F:histone binding"/>
    <property type="evidence" value="ECO:0007669"/>
    <property type="project" value="UniProtKB-UniRule"/>
</dbReference>
<comment type="subunit">
    <text evidence="11">Interacts with H3K4me3 and to a lesser extent with H3K4me2.</text>
</comment>
<dbReference type="GO" id="GO:0005634">
    <property type="term" value="C:nucleus"/>
    <property type="evidence" value="ECO:0007669"/>
    <property type="project" value="UniProtKB-SubCell"/>
</dbReference>
<keyword evidence="6 11" id="KW-0156">Chromatin regulator</keyword>
<reference evidence="14" key="1">
    <citation type="submission" date="2021-01" db="UniProtKB">
        <authorList>
            <consortium name="EnsemblPlants"/>
        </authorList>
    </citation>
    <scope>IDENTIFICATION</scope>
</reference>
<dbReference type="PROSITE" id="PS01359">
    <property type="entry name" value="ZF_PHD_1"/>
    <property type="match status" value="1"/>
</dbReference>
<keyword evidence="3 11" id="KW-0479">Metal-binding</keyword>
<evidence type="ECO:0000256" key="11">
    <source>
        <dbReference type="RuleBase" id="RU369089"/>
    </source>
</evidence>
<evidence type="ECO:0000256" key="12">
    <source>
        <dbReference type="SAM" id="MobiDB-lite"/>
    </source>
</evidence>
<evidence type="ECO:0000256" key="2">
    <source>
        <dbReference type="ARBA" id="ARBA00010445"/>
    </source>
</evidence>
<dbReference type="InterPro" id="IPR001965">
    <property type="entry name" value="Znf_PHD"/>
</dbReference>